<gene>
    <name evidence="2" type="ORF">EZS27_004759</name>
</gene>
<protein>
    <submittedName>
        <fullName evidence="2">Uncharacterized protein</fullName>
    </submittedName>
</protein>
<comment type="caution">
    <text evidence="2">The sequence shown here is derived from an EMBL/GenBank/DDBJ whole genome shotgun (WGS) entry which is preliminary data.</text>
</comment>
<organism evidence="2">
    <name type="scientific">termite gut metagenome</name>
    <dbReference type="NCBI Taxonomy" id="433724"/>
    <lineage>
        <taxon>unclassified sequences</taxon>
        <taxon>metagenomes</taxon>
        <taxon>organismal metagenomes</taxon>
    </lineage>
</organism>
<dbReference type="EMBL" id="SNRY01000084">
    <property type="protein sequence ID" value="KAA6347806.1"/>
    <property type="molecule type" value="Genomic_DNA"/>
</dbReference>
<name>A0A5J4SP03_9ZZZZ</name>
<dbReference type="AlphaFoldDB" id="A0A5J4SP03"/>
<evidence type="ECO:0000256" key="1">
    <source>
        <dbReference type="SAM" id="MobiDB-lite"/>
    </source>
</evidence>
<reference evidence="2" key="1">
    <citation type="submission" date="2019-03" db="EMBL/GenBank/DDBJ databases">
        <title>Single cell metagenomics reveals metabolic interactions within the superorganism composed of flagellate Streblomastix strix and complex community of Bacteroidetes bacteria on its surface.</title>
        <authorList>
            <person name="Treitli S.C."/>
            <person name="Kolisko M."/>
            <person name="Husnik F."/>
            <person name="Keeling P."/>
            <person name="Hampl V."/>
        </authorList>
    </citation>
    <scope>NUCLEOTIDE SEQUENCE</scope>
    <source>
        <strain evidence="2">STM</strain>
    </source>
</reference>
<evidence type="ECO:0000313" key="2">
    <source>
        <dbReference type="EMBL" id="KAA6347806.1"/>
    </source>
</evidence>
<proteinExistence type="predicted"/>
<accession>A0A5J4SP03</accession>
<feature type="compositionally biased region" description="Polar residues" evidence="1">
    <location>
        <begin position="112"/>
        <end position="127"/>
    </location>
</feature>
<feature type="region of interest" description="Disordered" evidence="1">
    <location>
        <begin position="108"/>
        <end position="130"/>
    </location>
</feature>
<sequence>MKIYKFVFIVAIIFLYSSCATKQYREIWFSEDGKYEYKNSLINVATVETFRPLQQYHDKKISSIEQNGMLLIFQIENAPTLTIKPNNIIFHPKPTINGATLRSRKMSKENKGNTIKIGNSNSGSNTEVGGKTVAPVSAKEKAFAKSKSKSKNVDIKQFENKTIEWIVVLEHGLFVKFTDRTKLHISADNVCINNIKYQFTNCY</sequence>